<dbReference type="PANTHER" id="PTHR33395:SF22">
    <property type="entry name" value="REVERSE TRANSCRIPTASE DOMAIN-CONTAINING PROTEIN"/>
    <property type="match status" value="1"/>
</dbReference>
<reference evidence="1 2" key="1">
    <citation type="journal article" date="2018" name="Nat. Ecol. Evol.">
        <title>Shark genomes provide insights into elasmobranch evolution and the origin of vertebrates.</title>
        <authorList>
            <person name="Hara Y"/>
            <person name="Yamaguchi K"/>
            <person name="Onimaru K"/>
            <person name="Kadota M"/>
            <person name="Koyanagi M"/>
            <person name="Keeley SD"/>
            <person name="Tatsumi K"/>
            <person name="Tanaka K"/>
            <person name="Motone F"/>
            <person name="Kageyama Y"/>
            <person name="Nozu R"/>
            <person name="Adachi N"/>
            <person name="Nishimura O"/>
            <person name="Nakagawa R"/>
            <person name="Tanegashima C"/>
            <person name="Kiyatake I"/>
            <person name="Matsumoto R"/>
            <person name="Murakumo K"/>
            <person name="Nishida K"/>
            <person name="Terakita A"/>
            <person name="Kuratani S"/>
            <person name="Sato K"/>
            <person name="Hyodo S Kuraku.S."/>
        </authorList>
    </citation>
    <scope>NUCLEOTIDE SEQUENCE [LARGE SCALE GENOMIC DNA]</scope>
</reference>
<comment type="caution">
    <text evidence="1">The sequence shown here is derived from an EMBL/GenBank/DDBJ whole genome shotgun (WGS) entry which is preliminary data.</text>
</comment>
<name>A0A401SQU0_CHIPU</name>
<dbReference type="Proteomes" id="UP000287033">
    <property type="component" value="Unassembled WGS sequence"/>
</dbReference>
<proteinExistence type="predicted"/>
<dbReference type="GO" id="GO:0061343">
    <property type="term" value="P:cell adhesion involved in heart morphogenesis"/>
    <property type="evidence" value="ECO:0007669"/>
    <property type="project" value="TreeGrafter"/>
</dbReference>
<sequence length="113" mass="13075">MGDFNNLVDWVNNVASGSKEKEFMECLQDGFLEQILMEPTGEQAILDLVLCNEPDFIKDLKVREYLGGNDHNMAEFSLQFEREKAKLDVMVLQLNKGNYTGIREELTKIDWKQ</sequence>
<organism evidence="1 2">
    <name type="scientific">Chiloscyllium punctatum</name>
    <name type="common">Brownbanded bambooshark</name>
    <name type="synonym">Hemiscyllium punctatum</name>
    <dbReference type="NCBI Taxonomy" id="137246"/>
    <lineage>
        <taxon>Eukaryota</taxon>
        <taxon>Metazoa</taxon>
        <taxon>Chordata</taxon>
        <taxon>Craniata</taxon>
        <taxon>Vertebrata</taxon>
        <taxon>Chondrichthyes</taxon>
        <taxon>Elasmobranchii</taxon>
        <taxon>Galeomorphii</taxon>
        <taxon>Galeoidea</taxon>
        <taxon>Orectolobiformes</taxon>
        <taxon>Hemiscylliidae</taxon>
        <taxon>Chiloscyllium</taxon>
    </lineage>
</organism>
<keyword evidence="2" id="KW-1185">Reference proteome</keyword>
<evidence type="ECO:0000313" key="1">
    <source>
        <dbReference type="EMBL" id="GCC32774.1"/>
    </source>
</evidence>
<dbReference type="GO" id="GO:0007508">
    <property type="term" value="P:larval heart development"/>
    <property type="evidence" value="ECO:0007669"/>
    <property type="project" value="TreeGrafter"/>
</dbReference>
<dbReference type="GO" id="GO:0031012">
    <property type="term" value="C:extracellular matrix"/>
    <property type="evidence" value="ECO:0007669"/>
    <property type="project" value="TreeGrafter"/>
</dbReference>
<protein>
    <submittedName>
        <fullName evidence="1">Uncharacterized protein</fullName>
    </submittedName>
</protein>
<gene>
    <name evidence="1" type="ORF">chiPu_0011238</name>
</gene>
<accession>A0A401SQU0</accession>
<dbReference type="AlphaFoldDB" id="A0A401SQU0"/>
<dbReference type="STRING" id="137246.A0A401SQU0"/>
<evidence type="ECO:0000313" key="2">
    <source>
        <dbReference type="Proteomes" id="UP000287033"/>
    </source>
</evidence>
<dbReference type="PANTHER" id="PTHR33395">
    <property type="entry name" value="TRANSCRIPTASE, PUTATIVE-RELATED-RELATED"/>
    <property type="match status" value="1"/>
</dbReference>
<dbReference type="OrthoDB" id="6152807at2759"/>
<dbReference type="EMBL" id="BEZZ01000460">
    <property type="protein sequence ID" value="GCC32774.1"/>
    <property type="molecule type" value="Genomic_DNA"/>
</dbReference>